<keyword evidence="1" id="KW-0479">Metal-binding</keyword>
<organism evidence="7 8">
    <name type="scientific">Sphaeramia orbicularis</name>
    <name type="common">orbiculate cardinalfish</name>
    <dbReference type="NCBI Taxonomy" id="375764"/>
    <lineage>
        <taxon>Eukaryota</taxon>
        <taxon>Metazoa</taxon>
        <taxon>Chordata</taxon>
        <taxon>Craniata</taxon>
        <taxon>Vertebrata</taxon>
        <taxon>Euteleostomi</taxon>
        <taxon>Actinopterygii</taxon>
        <taxon>Neopterygii</taxon>
        <taxon>Teleostei</taxon>
        <taxon>Neoteleostei</taxon>
        <taxon>Acanthomorphata</taxon>
        <taxon>Gobiaria</taxon>
        <taxon>Kurtiformes</taxon>
        <taxon>Apogonoidei</taxon>
        <taxon>Apogonidae</taxon>
        <taxon>Apogoninae</taxon>
        <taxon>Sphaeramia</taxon>
    </lineage>
</organism>
<evidence type="ECO:0000256" key="4">
    <source>
        <dbReference type="ARBA" id="ARBA00023125"/>
    </source>
</evidence>
<dbReference type="PROSITE" id="PS50950">
    <property type="entry name" value="ZF_THAP"/>
    <property type="match status" value="1"/>
</dbReference>
<sequence>MVNFIKNARHASCGVVGCTHQHDSLFLLPTSEPLCKKWLDSIFDGHVPNNIPKCLYVCARHFTDECFFNMGPYSCGLAQRLRIKRDAVPTLRDPSTSVGDVSSYHFFVSLLHNPTLRISEWLLMCTSNVSMAANIARLLLLTFASPLTFKS</sequence>
<keyword evidence="3" id="KW-0862">Zinc</keyword>
<dbReference type="SUPFAM" id="SSF57716">
    <property type="entry name" value="Glucocorticoid receptor-like (DNA-binding domain)"/>
    <property type="match status" value="1"/>
</dbReference>
<proteinExistence type="predicted"/>
<reference evidence="7" key="1">
    <citation type="submission" date="2019-06" db="EMBL/GenBank/DDBJ databases">
        <authorList>
            <consortium name="Wellcome Sanger Institute Data Sharing"/>
        </authorList>
    </citation>
    <scope>NUCLEOTIDE SEQUENCE [LARGE SCALE GENOMIC DNA]</scope>
</reference>
<dbReference type="GO" id="GO:0003677">
    <property type="term" value="F:DNA binding"/>
    <property type="evidence" value="ECO:0007669"/>
    <property type="project" value="UniProtKB-UniRule"/>
</dbReference>
<accession>A0A672Z2D4</accession>
<dbReference type="AlphaFoldDB" id="A0A672Z2D4"/>
<keyword evidence="8" id="KW-1185">Reference proteome</keyword>
<dbReference type="Proteomes" id="UP000472271">
    <property type="component" value="Chromosome 6"/>
</dbReference>
<feature type="domain" description="THAP-type" evidence="6">
    <location>
        <begin position="9"/>
        <end position="92"/>
    </location>
</feature>
<evidence type="ECO:0000256" key="5">
    <source>
        <dbReference type="PROSITE-ProRule" id="PRU00309"/>
    </source>
</evidence>
<keyword evidence="2 5" id="KW-0863">Zinc-finger</keyword>
<dbReference type="Ensembl" id="ENSSORT00005011253.1">
    <property type="protein sequence ID" value="ENSSORP00005010879.1"/>
    <property type="gene ID" value="ENSSORG00005005896.1"/>
</dbReference>
<dbReference type="Pfam" id="PF05485">
    <property type="entry name" value="THAP"/>
    <property type="match status" value="1"/>
</dbReference>
<dbReference type="InParanoid" id="A0A672Z2D4"/>
<evidence type="ECO:0000313" key="8">
    <source>
        <dbReference type="Proteomes" id="UP000472271"/>
    </source>
</evidence>
<evidence type="ECO:0000256" key="1">
    <source>
        <dbReference type="ARBA" id="ARBA00022723"/>
    </source>
</evidence>
<reference evidence="7" key="2">
    <citation type="submission" date="2025-08" db="UniProtKB">
        <authorList>
            <consortium name="Ensembl"/>
        </authorList>
    </citation>
    <scope>IDENTIFICATION</scope>
</reference>
<protein>
    <recommendedName>
        <fullName evidence="6">THAP-type domain-containing protein</fullName>
    </recommendedName>
</protein>
<dbReference type="SMART" id="SM00980">
    <property type="entry name" value="THAP"/>
    <property type="match status" value="1"/>
</dbReference>
<reference evidence="7" key="3">
    <citation type="submission" date="2025-09" db="UniProtKB">
        <authorList>
            <consortium name="Ensembl"/>
        </authorList>
    </citation>
    <scope>IDENTIFICATION</scope>
</reference>
<dbReference type="InterPro" id="IPR006612">
    <property type="entry name" value="THAP_Znf"/>
</dbReference>
<evidence type="ECO:0000256" key="3">
    <source>
        <dbReference type="ARBA" id="ARBA00022833"/>
    </source>
</evidence>
<dbReference type="SMART" id="SM00692">
    <property type="entry name" value="DM3"/>
    <property type="match status" value="1"/>
</dbReference>
<evidence type="ECO:0000259" key="6">
    <source>
        <dbReference type="PROSITE" id="PS50950"/>
    </source>
</evidence>
<dbReference type="GO" id="GO:0008270">
    <property type="term" value="F:zinc ion binding"/>
    <property type="evidence" value="ECO:0007669"/>
    <property type="project" value="UniProtKB-KW"/>
</dbReference>
<name>A0A672Z2D4_9TELE</name>
<keyword evidence="4 5" id="KW-0238">DNA-binding</keyword>
<evidence type="ECO:0000313" key="7">
    <source>
        <dbReference type="Ensembl" id="ENSSORP00005010879.1"/>
    </source>
</evidence>
<evidence type="ECO:0000256" key="2">
    <source>
        <dbReference type="ARBA" id="ARBA00022771"/>
    </source>
</evidence>